<dbReference type="EMBL" id="CAUOFW020001748">
    <property type="protein sequence ID" value="CAK9148423.1"/>
    <property type="molecule type" value="Genomic_DNA"/>
</dbReference>
<organism evidence="1 2">
    <name type="scientific">Ilex paraguariensis</name>
    <name type="common">yerba mate</name>
    <dbReference type="NCBI Taxonomy" id="185542"/>
    <lineage>
        <taxon>Eukaryota</taxon>
        <taxon>Viridiplantae</taxon>
        <taxon>Streptophyta</taxon>
        <taxon>Embryophyta</taxon>
        <taxon>Tracheophyta</taxon>
        <taxon>Spermatophyta</taxon>
        <taxon>Magnoliopsida</taxon>
        <taxon>eudicotyledons</taxon>
        <taxon>Gunneridae</taxon>
        <taxon>Pentapetalae</taxon>
        <taxon>asterids</taxon>
        <taxon>campanulids</taxon>
        <taxon>Aquifoliales</taxon>
        <taxon>Aquifoliaceae</taxon>
        <taxon>Ilex</taxon>
    </lineage>
</organism>
<dbReference type="Proteomes" id="UP001642360">
    <property type="component" value="Unassembled WGS sequence"/>
</dbReference>
<evidence type="ECO:0000313" key="1">
    <source>
        <dbReference type="EMBL" id="CAK9148423.1"/>
    </source>
</evidence>
<reference evidence="1 2" key="1">
    <citation type="submission" date="2024-02" db="EMBL/GenBank/DDBJ databases">
        <authorList>
            <person name="Vignale AGUSTIN F."/>
            <person name="Sosa J E."/>
            <person name="Modenutti C."/>
        </authorList>
    </citation>
    <scope>NUCLEOTIDE SEQUENCE [LARGE SCALE GENOMIC DNA]</scope>
</reference>
<name>A0ABC8S0B4_9AQUA</name>
<gene>
    <name evidence="1" type="ORF">ILEXP_LOCUS16361</name>
</gene>
<keyword evidence="2" id="KW-1185">Reference proteome</keyword>
<evidence type="ECO:0000313" key="2">
    <source>
        <dbReference type="Proteomes" id="UP001642360"/>
    </source>
</evidence>
<proteinExistence type="predicted"/>
<dbReference type="AlphaFoldDB" id="A0ABC8S0B4"/>
<protein>
    <submittedName>
        <fullName evidence="1">Uncharacterized protein</fullName>
    </submittedName>
</protein>
<accession>A0ABC8S0B4</accession>
<comment type="caution">
    <text evidence="1">The sequence shown here is derived from an EMBL/GenBank/DDBJ whole genome shotgun (WGS) entry which is preliminary data.</text>
</comment>
<sequence length="81" mass="8813">MGVDLDERLIAEVDRELSWTAQLLLSIQLLQPDCCSAAVCDFSFNWTASQLDCSSAAVCNFCFTWTACSVASAGLRLGFLL</sequence>